<evidence type="ECO:0000313" key="2">
    <source>
        <dbReference type="EMBL" id="KZT37058.1"/>
    </source>
</evidence>
<dbReference type="EMBL" id="KV428092">
    <property type="protein sequence ID" value="KZT37058.1"/>
    <property type="molecule type" value="Genomic_DNA"/>
</dbReference>
<evidence type="ECO:0000256" key="1">
    <source>
        <dbReference type="SAM" id="MobiDB-lite"/>
    </source>
</evidence>
<dbReference type="Proteomes" id="UP000076798">
    <property type="component" value="Unassembled WGS sequence"/>
</dbReference>
<evidence type="ECO:0000313" key="3">
    <source>
        <dbReference type="Proteomes" id="UP000076798"/>
    </source>
</evidence>
<dbReference type="AlphaFoldDB" id="A0A166C477"/>
<sequence>MNNSSRGGQLVKKAEEIEPTSAAAGVSSDEESLKLMMTRIEGQAYRAAADSNDNAESYLQRISDQFQFHLIRTRSTINHTLNAHILINTIPNETLGTIFSCYVEAEELESSKTVLIPAFPKWYNLMMVTGDRSLSSFRDYFALSILDGKSPWRTLLYILVAPPYPFDYSSHRCPILASMFHVHAIH</sequence>
<protein>
    <submittedName>
        <fullName evidence="2">Uncharacterized protein</fullName>
    </submittedName>
</protein>
<organism evidence="2 3">
    <name type="scientific">Sistotremastrum suecicum HHB10207 ss-3</name>
    <dbReference type="NCBI Taxonomy" id="1314776"/>
    <lineage>
        <taxon>Eukaryota</taxon>
        <taxon>Fungi</taxon>
        <taxon>Dikarya</taxon>
        <taxon>Basidiomycota</taxon>
        <taxon>Agaricomycotina</taxon>
        <taxon>Agaricomycetes</taxon>
        <taxon>Sistotremastrales</taxon>
        <taxon>Sistotremastraceae</taxon>
        <taxon>Sistotremastrum</taxon>
    </lineage>
</organism>
<accession>A0A166C477</accession>
<proteinExistence type="predicted"/>
<feature type="region of interest" description="Disordered" evidence="1">
    <location>
        <begin position="1"/>
        <end position="28"/>
    </location>
</feature>
<name>A0A166C477_9AGAM</name>
<reference evidence="2 3" key="1">
    <citation type="journal article" date="2016" name="Mol. Biol. Evol.">
        <title>Comparative Genomics of Early-Diverging Mushroom-Forming Fungi Provides Insights into the Origins of Lignocellulose Decay Capabilities.</title>
        <authorList>
            <person name="Nagy L.G."/>
            <person name="Riley R."/>
            <person name="Tritt A."/>
            <person name="Adam C."/>
            <person name="Daum C."/>
            <person name="Floudas D."/>
            <person name="Sun H."/>
            <person name="Yadav J.S."/>
            <person name="Pangilinan J."/>
            <person name="Larsson K.H."/>
            <person name="Matsuura K."/>
            <person name="Barry K."/>
            <person name="Labutti K."/>
            <person name="Kuo R."/>
            <person name="Ohm R.A."/>
            <person name="Bhattacharya S.S."/>
            <person name="Shirouzu T."/>
            <person name="Yoshinaga Y."/>
            <person name="Martin F.M."/>
            <person name="Grigoriev I.V."/>
            <person name="Hibbett D.S."/>
        </authorList>
    </citation>
    <scope>NUCLEOTIDE SEQUENCE [LARGE SCALE GENOMIC DNA]</scope>
    <source>
        <strain evidence="2 3">HHB10207 ss-3</strain>
    </source>
</reference>
<keyword evidence="3" id="KW-1185">Reference proteome</keyword>
<gene>
    <name evidence="2" type="ORF">SISSUDRAFT_889227</name>
</gene>